<evidence type="ECO:0000256" key="1">
    <source>
        <dbReference type="SAM" id="MobiDB-lite"/>
    </source>
</evidence>
<feature type="compositionally biased region" description="Low complexity" evidence="1">
    <location>
        <begin position="282"/>
        <end position="298"/>
    </location>
</feature>
<protein>
    <submittedName>
        <fullName evidence="2">Uncharacterized protein</fullName>
    </submittedName>
</protein>
<feature type="region of interest" description="Disordered" evidence="1">
    <location>
        <begin position="1"/>
        <end position="154"/>
    </location>
</feature>
<evidence type="ECO:0000313" key="2">
    <source>
        <dbReference type="EMBL" id="CAK1578433.1"/>
    </source>
</evidence>
<evidence type="ECO:0000313" key="3">
    <source>
        <dbReference type="Proteomes" id="UP001314205"/>
    </source>
</evidence>
<reference evidence="2 3" key="1">
    <citation type="submission" date="2023-11" db="EMBL/GenBank/DDBJ databases">
        <authorList>
            <person name="Hedman E."/>
            <person name="Englund M."/>
            <person name="Stromberg M."/>
            <person name="Nyberg Akerstrom W."/>
            <person name="Nylinder S."/>
            <person name="Jareborg N."/>
            <person name="Kallberg Y."/>
            <person name="Kronander E."/>
        </authorList>
    </citation>
    <scope>NUCLEOTIDE SEQUENCE [LARGE SCALE GENOMIC DNA]</scope>
</reference>
<feature type="compositionally biased region" description="Basic and acidic residues" evidence="1">
    <location>
        <begin position="1"/>
        <end position="12"/>
    </location>
</feature>
<feature type="region of interest" description="Disordered" evidence="1">
    <location>
        <begin position="236"/>
        <end position="260"/>
    </location>
</feature>
<dbReference type="Proteomes" id="UP001314205">
    <property type="component" value="Unassembled WGS sequence"/>
</dbReference>
<comment type="caution">
    <text evidence="2">The sequence shown here is derived from an EMBL/GenBank/DDBJ whole genome shotgun (WGS) entry which is preliminary data.</text>
</comment>
<dbReference type="AlphaFoldDB" id="A0AAV1K7A1"/>
<sequence>MDRSLMERDHFAPETSRVLPPYSQLPRWIGSSPTTGAALGAGDAVSPHSVEPVPLPGWNLAWRRRTPPQIEEDQLQEEKRLKAGSDSLSKSASPTTPVPTPSPTSKTRGIPPVRTRNTPPESPSPSPTTSPAGMIDVTFEEQDPEGKREWDNTSYATLPPIHQEAEINIEATPGPSSAPHTYASAAAATRTAPPSPHPPAQMPEQPTDRQTAKYPPIITVPSAAADCTEEGYKYTTSHAPADSTGTTEATTTTTTTATTTTTTTTTTQTTTATPMAATTTAATTTPGAAATTTAGHTTCSGANHVRIN</sequence>
<dbReference type="EMBL" id="CAVLGL010000001">
    <property type="protein sequence ID" value="CAK1578433.1"/>
    <property type="molecule type" value="Genomic_DNA"/>
</dbReference>
<feature type="region of interest" description="Disordered" evidence="1">
    <location>
        <begin position="282"/>
        <end position="308"/>
    </location>
</feature>
<accession>A0AAV1K7A1</accession>
<feature type="compositionally biased region" description="Low complexity" evidence="1">
    <location>
        <begin position="244"/>
        <end position="260"/>
    </location>
</feature>
<organism evidence="2 3">
    <name type="scientific">Parnassius mnemosyne</name>
    <name type="common">clouded apollo</name>
    <dbReference type="NCBI Taxonomy" id="213953"/>
    <lineage>
        <taxon>Eukaryota</taxon>
        <taxon>Metazoa</taxon>
        <taxon>Ecdysozoa</taxon>
        <taxon>Arthropoda</taxon>
        <taxon>Hexapoda</taxon>
        <taxon>Insecta</taxon>
        <taxon>Pterygota</taxon>
        <taxon>Neoptera</taxon>
        <taxon>Endopterygota</taxon>
        <taxon>Lepidoptera</taxon>
        <taxon>Glossata</taxon>
        <taxon>Ditrysia</taxon>
        <taxon>Papilionoidea</taxon>
        <taxon>Papilionidae</taxon>
        <taxon>Parnassiinae</taxon>
        <taxon>Parnassini</taxon>
        <taxon>Parnassius</taxon>
        <taxon>Driopa</taxon>
    </lineage>
</organism>
<gene>
    <name evidence="2" type="ORF">PARMNEM_LOCUS516</name>
</gene>
<proteinExistence type="predicted"/>
<keyword evidence="3" id="KW-1185">Reference proteome</keyword>
<feature type="compositionally biased region" description="Low complexity" evidence="1">
    <location>
        <begin position="175"/>
        <end position="192"/>
    </location>
</feature>
<name>A0AAV1K7A1_9NEOP</name>
<feature type="region of interest" description="Disordered" evidence="1">
    <location>
        <begin position="169"/>
        <end position="210"/>
    </location>
</feature>